<keyword evidence="1" id="KW-0812">Transmembrane</keyword>
<evidence type="ECO:0000256" key="1">
    <source>
        <dbReference type="SAM" id="Phobius"/>
    </source>
</evidence>
<keyword evidence="1" id="KW-0472">Membrane</keyword>
<dbReference type="Pfam" id="PF01569">
    <property type="entry name" value="PAP2"/>
    <property type="match status" value="1"/>
</dbReference>
<dbReference type="AlphaFoldDB" id="A0A3R8QPR4"/>
<gene>
    <name evidence="3" type="ORF">D1831_11695</name>
</gene>
<dbReference type="Proteomes" id="UP000283633">
    <property type="component" value="Unassembled WGS sequence"/>
</dbReference>
<sequence>MPTKTKTLLGGLSLIVFAALALGVITHAAWLAQLDAAASTLATRAIDPTNTAIFKVVATLGSPATVIGLTALLCLWLWLKQGPVISLWFAGLQLGGSAITEGFKLLIDRSRPLHQLVLDHGASFPSGHTFCTALLVFTLWTLCLPHIQDQESQLITILIGIGWIAMVAISRVYLRDHYLSDVLASVCLAGGWWLLVTPVQAFIQTKMRQFLPERMLKSWPHQN</sequence>
<comment type="caution">
    <text evidence="3">The sequence shown here is derived from an EMBL/GenBank/DDBJ whole genome shotgun (WGS) entry which is preliminary data.</text>
</comment>
<reference evidence="3 4" key="1">
    <citation type="submission" date="2018-08" db="EMBL/GenBank/DDBJ databases">
        <title>Genome Lactobacillus garii FI11369.</title>
        <authorList>
            <person name="Diaz M."/>
            <person name="Narbad A."/>
        </authorList>
    </citation>
    <scope>NUCLEOTIDE SEQUENCE [LARGE SCALE GENOMIC DNA]</scope>
    <source>
        <strain evidence="3 4">FI11369</strain>
    </source>
</reference>
<dbReference type="InterPro" id="IPR036938">
    <property type="entry name" value="PAP2/HPO_sf"/>
</dbReference>
<dbReference type="PANTHER" id="PTHR14969">
    <property type="entry name" value="SPHINGOSINE-1-PHOSPHATE PHOSPHOHYDROLASE"/>
    <property type="match status" value="1"/>
</dbReference>
<dbReference type="CDD" id="cd03392">
    <property type="entry name" value="PAP2_like_2"/>
    <property type="match status" value="1"/>
</dbReference>
<dbReference type="InterPro" id="IPR000326">
    <property type="entry name" value="PAP2/HPO"/>
</dbReference>
<feature type="transmembrane region" description="Helical" evidence="1">
    <location>
        <begin position="52"/>
        <end position="78"/>
    </location>
</feature>
<evidence type="ECO:0000259" key="2">
    <source>
        <dbReference type="SMART" id="SM00014"/>
    </source>
</evidence>
<dbReference type="RefSeq" id="WP_016511775.1">
    <property type="nucleotide sequence ID" value="NZ_QWZQ01000046.1"/>
</dbReference>
<dbReference type="OrthoDB" id="9789113at2"/>
<evidence type="ECO:0000313" key="4">
    <source>
        <dbReference type="Proteomes" id="UP000283633"/>
    </source>
</evidence>
<dbReference type="PANTHER" id="PTHR14969:SF13">
    <property type="entry name" value="AT30094P"/>
    <property type="match status" value="1"/>
</dbReference>
<keyword evidence="4" id="KW-1185">Reference proteome</keyword>
<dbReference type="EMBL" id="QWZQ01000046">
    <property type="protein sequence ID" value="RRK09613.1"/>
    <property type="molecule type" value="Genomic_DNA"/>
</dbReference>
<feature type="transmembrane region" description="Helical" evidence="1">
    <location>
        <begin position="85"/>
        <end position="107"/>
    </location>
</feature>
<feature type="transmembrane region" description="Helical" evidence="1">
    <location>
        <begin position="180"/>
        <end position="203"/>
    </location>
</feature>
<proteinExistence type="predicted"/>
<feature type="domain" description="Phosphatidic acid phosphatase type 2/haloperoxidase" evidence="2">
    <location>
        <begin position="84"/>
        <end position="197"/>
    </location>
</feature>
<dbReference type="SUPFAM" id="SSF48317">
    <property type="entry name" value="Acid phosphatase/Vanadium-dependent haloperoxidase"/>
    <property type="match status" value="1"/>
</dbReference>
<dbReference type="Gene3D" id="1.20.144.10">
    <property type="entry name" value="Phosphatidic acid phosphatase type 2/haloperoxidase"/>
    <property type="match status" value="2"/>
</dbReference>
<keyword evidence="1" id="KW-1133">Transmembrane helix</keyword>
<feature type="transmembrane region" description="Helical" evidence="1">
    <location>
        <begin position="127"/>
        <end position="147"/>
    </location>
</feature>
<organism evidence="3 4">
    <name type="scientific">Lactiplantibacillus garii</name>
    <dbReference type="NCBI Taxonomy" id="2306423"/>
    <lineage>
        <taxon>Bacteria</taxon>
        <taxon>Bacillati</taxon>
        <taxon>Bacillota</taxon>
        <taxon>Bacilli</taxon>
        <taxon>Lactobacillales</taxon>
        <taxon>Lactobacillaceae</taxon>
        <taxon>Lactiplantibacillus</taxon>
    </lineage>
</organism>
<protein>
    <submittedName>
        <fullName evidence="3">PAP2 family protein</fullName>
    </submittedName>
</protein>
<evidence type="ECO:0000313" key="3">
    <source>
        <dbReference type="EMBL" id="RRK09613.1"/>
    </source>
</evidence>
<feature type="transmembrane region" description="Helical" evidence="1">
    <location>
        <begin position="154"/>
        <end position="174"/>
    </location>
</feature>
<name>A0A3R8QPR4_9LACO</name>
<accession>A0A3R8QPR4</accession>
<dbReference type="SMART" id="SM00014">
    <property type="entry name" value="acidPPc"/>
    <property type="match status" value="1"/>
</dbReference>